<feature type="compositionally biased region" description="Low complexity" evidence="5">
    <location>
        <begin position="995"/>
        <end position="1017"/>
    </location>
</feature>
<evidence type="ECO:0000256" key="1">
    <source>
        <dbReference type="ARBA" id="ARBA00006917"/>
    </source>
</evidence>
<reference evidence="6" key="1">
    <citation type="journal article" date="2020" name="Stud. Mycol.">
        <title>101 Dothideomycetes genomes: a test case for predicting lifestyles and emergence of pathogens.</title>
        <authorList>
            <person name="Haridas S."/>
            <person name="Albert R."/>
            <person name="Binder M."/>
            <person name="Bloem J."/>
            <person name="Labutti K."/>
            <person name="Salamov A."/>
            <person name="Andreopoulos B."/>
            <person name="Baker S."/>
            <person name="Barry K."/>
            <person name="Bills G."/>
            <person name="Bluhm B."/>
            <person name="Cannon C."/>
            <person name="Castanera R."/>
            <person name="Culley D."/>
            <person name="Daum C."/>
            <person name="Ezra D."/>
            <person name="Gonzalez J."/>
            <person name="Henrissat B."/>
            <person name="Kuo A."/>
            <person name="Liang C."/>
            <person name="Lipzen A."/>
            <person name="Lutzoni F."/>
            <person name="Magnuson J."/>
            <person name="Mondo S."/>
            <person name="Nolan M."/>
            <person name="Ohm R."/>
            <person name="Pangilinan J."/>
            <person name="Park H.-J."/>
            <person name="Ramirez L."/>
            <person name="Alfaro M."/>
            <person name="Sun H."/>
            <person name="Tritt A."/>
            <person name="Yoshinaga Y."/>
            <person name="Zwiers L.-H."/>
            <person name="Turgeon B."/>
            <person name="Goodwin S."/>
            <person name="Spatafora J."/>
            <person name="Crous P."/>
            <person name="Grigoriev I."/>
        </authorList>
    </citation>
    <scope>NUCLEOTIDE SEQUENCE</scope>
    <source>
        <strain evidence="6">CBS 121410</strain>
    </source>
</reference>
<feature type="region of interest" description="Disordered" evidence="5">
    <location>
        <begin position="629"/>
        <end position="695"/>
    </location>
</feature>
<feature type="compositionally biased region" description="Polar residues" evidence="5">
    <location>
        <begin position="633"/>
        <end position="644"/>
    </location>
</feature>
<dbReference type="Proteomes" id="UP000799776">
    <property type="component" value="Unassembled WGS sequence"/>
</dbReference>
<dbReference type="Pfam" id="PF11816">
    <property type="entry name" value="DUF3337"/>
    <property type="match status" value="1"/>
</dbReference>
<dbReference type="PRINTS" id="PR00320">
    <property type="entry name" value="GPROTEINBRPT"/>
</dbReference>
<dbReference type="InterPro" id="IPR001680">
    <property type="entry name" value="WD40_rpt"/>
</dbReference>
<feature type="region of interest" description="Disordered" evidence="5">
    <location>
        <begin position="984"/>
        <end position="1047"/>
    </location>
</feature>
<evidence type="ECO:0000256" key="2">
    <source>
        <dbReference type="ARBA" id="ARBA00022574"/>
    </source>
</evidence>
<feature type="region of interest" description="Disordered" evidence="5">
    <location>
        <begin position="714"/>
        <end position="739"/>
    </location>
</feature>
<dbReference type="Gene3D" id="2.130.10.10">
    <property type="entry name" value="YVTN repeat-like/Quinoprotein amine dehydrogenase"/>
    <property type="match status" value="2"/>
</dbReference>
<evidence type="ECO:0000256" key="5">
    <source>
        <dbReference type="SAM" id="MobiDB-lite"/>
    </source>
</evidence>
<accession>A0A9P4LSD1</accession>
<gene>
    <name evidence="6" type="ORF">K490DRAFT_49227</name>
</gene>
<keyword evidence="7" id="KW-1185">Reference proteome</keyword>
<comment type="caution">
    <text evidence="6">The sequence shown here is derived from an EMBL/GenBank/DDBJ whole genome shotgun (WGS) entry which is preliminary data.</text>
</comment>
<comment type="similarity">
    <text evidence="1">Belongs to the WD repeat WDR48 family.</text>
</comment>
<dbReference type="PROSITE" id="PS00678">
    <property type="entry name" value="WD_REPEATS_1"/>
    <property type="match status" value="1"/>
</dbReference>
<keyword evidence="3" id="KW-0677">Repeat</keyword>
<dbReference type="PANTHER" id="PTHR19862:SF14">
    <property type="entry name" value="WD REPEAT-CONTAINING PROTEIN 48"/>
    <property type="match status" value="1"/>
</dbReference>
<dbReference type="GO" id="GO:0043130">
    <property type="term" value="F:ubiquitin binding"/>
    <property type="evidence" value="ECO:0007669"/>
    <property type="project" value="TreeGrafter"/>
</dbReference>
<protein>
    <recommendedName>
        <fullName evidence="8">WD40 repeat-like protein</fullName>
    </recommendedName>
</protein>
<feature type="compositionally biased region" description="Polar residues" evidence="5">
    <location>
        <begin position="1018"/>
        <end position="1033"/>
    </location>
</feature>
<feature type="repeat" description="WD" evidence="4">
    <location>
        <begin position="52"/>
        <end position="83"/>
    </location>
</feature>
<dbReference type="PANTHER" id="PTHR19862">
    <property type="entry name" value="WD REPEAT-CONTAINING PROTEIN 48"/>
    <property type="match status" value="1"/>
</dbReference>
<dbReference type="InterPro" id="IPR020472">
    <property type="entry name" value="WD40_PAC1"/>
</dbReference>
<dbReference type="EMBL" id="ML978741">
    <property type="protein sequence ID" value="KAF2084420.1"/>
    <property type="molecule type" value="Genomic_DNA"/>
</dbReference>
<feature type="repeat" description="WD" evidence="4">
    <location>
        <begin position="185"/>
        <end position="226"/>
    </location>
</feature>
<feature type="repeat" description="WD" evidence="4">
    <location>
        <begin position="160"/>
        <end position="184"/>
    </location>
</feature>
<name>A0A9P4LSD1_9PEZI</name>
<dbReference type="InterPro" id="IPR051246">
    <property type="entry name" value="WDR48"/>
</dbReference>
<dbReference type="InterPro" id="IPR021772">
    <property type="entry name" value="WDR48/Bun107"/>
</dbReference>
<sequence>PSYSGGRDGVICAWDLNLDLRSAADKERHTSLTGFDEAPAKPPPSTAFRQQVQAHTHWINDIALAQNNQALVSASSDISVKLWRPAAQDVSPPQTIGFHSDYVKCLASPSPDDNWVASGGLDRKIKLWDLNGAGEKLQISGGEDANSAKGSIYALAATRSILASGGPESIVRVWDPRSGKRVTKFVGHTDNIRDVLIAEGGDTIMTASSDQTVKVWSMTAGRCMYTLTMHNDSVWSLYSDHPQLSVFYSSDRSGLVAKTDVRGCLEMDEGLSVAICQEHEGVNKVVNAGDYLWTATSSSSINRWTDVNTEADVQLPESYRWNRSSMYSARTRASSPPQSPPPTGTEKNEIPRSCILRMSHASSFYHSHNRGEESTLQTAASIRRPPEPLGDPESGHPVPCRHLPDFTIEGQHGLIKHVMLNDRRRVLTLDTAGEVMLWDLLQCLPVKSYGKRHLEDVTPIVNTTETVAHWCAVDTRTGSLTCVLEENYCFDAEMYADELKLEEKIDFREDQRINLGKWILRYLFANLIDEEIKRDEDFRTQALQEKRSGFQRNNAPGTIQIPQAQLNGWNTSAPTSASTLRASNGFHVPVTTPGLAIGVATPAAGMMPLTAQPTHNSTLPNVEEGTVLEKTGSRQSGGRTSQDGTGDYFSAMSQTQPVATPGTSRKTSEENVPASAAEPDKEGGQSKEGSGLFGRKLKMSMSFTGMKKLGRTQTIETTKPVAVDEKAEDSSDSTSSKAAEDRVIEDNFLGVVQRIRHRYEDELLEGAQSLTSAITPSLANETPVLKPPLGTTILIQEDRPDSGGVADLFEGQVGTLGQQADLIEKVAPMWLGEVLLRNAAPLKDIVKVSFILEPYDKDHLPQIASDGYDQSSSYNPDITTLSPAPVSGLIYKRTSNMITTSNNRLNANRMLRARKIMGYVAERIEPMPEHPDPDALKPEEYLELYCQNQLIPPTMTLATIRTHVWRGGGDVLLYYKANGRKEIKWVPPPPPAQPAVPQQQQQQQQPNDQQYQHQYQHSSAPSSVGGSERSMSAFSRAAEGAGDGGMPSTAMLGMAFR</sequence>
<dbReference type="SUPFAM" id="SSF50978">
    <property type="entry name" value="WD40 repeat-like"/>
    <property type="match status" value="1"/>
</dbReference>
<feature type="repeat" description="WD" evidence="4">
    <location>
        <begin position="110"/>
        <end position="131"/>
    </location>
</feature>
<dbReference type="AlphaFoldDB" id="A0A9P4LSD1"/>
<dbReference type="InterPro" id="IPR036322">
    <property type="entry name" value="WD40_repeat_dom_sf"/>
</dbReference>
<dbReference type="CDD" id="cd00200">
    <property type="entry name" value="WD40"/>
    <property type="match status" value="1"/>
</dbReference>
<proteinExistence type="inferred from homology"/>
<dbReference type="PROSITE" id="PS50294">
    <property type="entry name" value="WD_REPEATS_REGION"/>
    <property type="match status" value="2"/>
</dbReference>
<dbReference type="PROSITE" id="PS50082">
    <property type="entry name" value="WD_REPEATS_2"/>
    <property type="match status" value="4"/>
</dbReference>
<evidence type="ECO:0000313" key="6">
    <source>
        <dbReference type="EMBL" id="KAF2084420.1"/>
    </source>
</evidence>
<dbReference type="InterPro" id="IPR019775">
    <property type="entry name" value="WD40_repeat_CS"/>
</dbReference>
<feature type="compositionally biased region" description="Polar residues" evidence="5">
    <location>
        <begin position="651"/>
        <end position="665"/>
    </location>
</feature>
<evidence type="ECO:0000313" key="7">
    <source>
        <dbReference type="Proteomes" id="UP000799776"/>
    </source>
</evidence>
<evidence type="ECO:0000256" key="3">
    <source>
        <dbReference type="ARBA" id="ARBA00022737"/>
    </source>
</evidence>
<feature type="non-terminal residue" evidence="6">
    <location>
        <position position="1"/>
    </location>
</feature>
<keyword evidence="2 4" id="KW-0853">WD repeat</keyword>
<evidence type="ECO:0008006" key="8">
    <source>
        <dbReference type="Google" id="ProtNLM"/>
    </source>
</evidence>
<feature type="region of interest" description="Disordered" evidence="5">
    <location>
        <begin position="326"/>
        <end position="349"/>
    </location>
</feature>
<organism evidence="6 7">
    <name type="scientific">Saccharata proteae CBS 121410</name>
    <dbReference type="NCBI Taxonomy" id="1314787"/>
    <lineage>
        <taxon>Eukaryota</taxon>
        <taxon>Fungi</taxon>
        <taxon>Dikarya</taxon>
        <taxon>Ascomycota</taxon>
        <taxon>Pezizomycotina</taxon>
        <taxon>Dothideomycetes</taxon>
        <taxon>Dothideomycetes incertae sedis</taxon>
        <taxon>Botryosphaeriales</taxon>
        <taxon>Saccharataceae</taxon>
        <taxon>Saccharata</taxon>
    </lineage>
</organism>
<dbReference type="GO" id="GO:0000724">
    <property type="term" value="P:double-strand break repair via homologous recombination"/>
    <property type="evidence" value="ECO:0007669"/>
    <property type="project" value="TreeGrafter"/>
</dbReference>
<dbReference type="CDD" id="cd17041">
    <property type="entry name" value="Ubl_WDR48"/>
    <property type="match status" value="1"/>
</dbReference>
<dbReference type="InterPro" id="IPR015943">
    <property type="entry name" value="WD40/YVTN_repeat-like_dom_sf"/>
</dbReference>
<evidence type="ECO:0000256" key="4">
    <source>
        <dbReference type="PROSITE-ProRule" id="PRU00221"/>
    </source>
</evidence>
<dbReference type="SMART" id="SM00320">
    <property type="entry name" value="WD40"/>
    <property type="match status" value="7"/>
</dbReference>
<dbReference type="Pfam" id="PF00400">
    <property type="entry name" value="WD40"/>
    <property type="match status" value="3"/>
</dbReference>
<dbReference type="OrthoDB" id="2421129at2759"/>